<dbReference type="InterPro" id="IPR051259">
    <property type="entry name" value="rRNA_Methyltransferase"/>
</dbReference>
<feature type="domain" description="RNA 2-O ribose methyltransferase substrate binding" evidence="4">
    <location>
        <begin position="42"/>
        <end position="112"/>
    </location>
</feature>
<protein>
    <submittedName>
        <fullName evidence="5">rRNA methylase</fullName>
    </submittedName>
</protein>
<organism evidence="5 6">
    <name type="scientific">Frankia torreyi</name>
    <dbReference type="NCBI Taxonomy" id="1856"/>
    <lineage>
        <taxon>Bacteria</taxon>
        <taxon>Bacillati</taxon>
        <taxon>Actinomycetota</taxon>
        <taxon>Actinomycetes</taxon>
        <taxon>Frankiales</taxon>
        <taxon>Frankiaceae</taxon>
        <taxon>Frankia</taxon>
    </lineage>
</organism>
<dbReference type="GO" id="GO:0003723">
    <property type="term" value="F:RNA binding"/>
    <property type="evidence" value="ECO:0007669"/>
    <property type="project" value="InterPro"/>
</dbReference>
<dbReference type="SUPFAM" id="SSF75217">
    <property type="entry name" value="alpha/beta knot"/>
    <property type="match status" value="1"/>
</dbReference>
<dbReference type="Pfam" id="PF00588">
    <property type="entry name" value="SpoU_methylase"/>
    <property type="match status" value="1"/>
</dbReference>
<evidence type="ECO:0000259" key="4">
    <source>
        <dbReference type="SMART" id="SM00967"/>
    </source>
</evidence>
<keyword evidence="3" id="KW-0808">Transferase</keyword>
<dbReference type="PANTHER" id="PTHR43191:SF2">
    <property type="entry name" value="RRNA METHYLTRANSFERASE 3, MITOCHONDRIAL"/>
    <property type="match status" value="1"/>
</dbReference>
<comment type="caution">
    <text evidence="5">The sequence shown here is derived from an EMBL/GenBank/DDBJ whole genome shotgun (WGS) entry which is preliminary data.</text>
</comment>
<evidence type="ECO:0000256" key="3">
    <source>
        <dbReference type="ARBA" id="ARBA00022679"/>
    </source>
</evidence>
<keyword evidence="2 5" id="KW-0489">Methyltransferase</keyword>
<gene>
    <name evidence="5" type="ORF">FF36_04384</name>
</gene>
<dbReference type="Gene3D" id="3.30.1330.30">
    <property type="match status" value="1"/>
</dbReference>
<dbReference type="InterPro" id="IPR053888">
    <property type="entry name" value="MRM3-like_sub_bind"/>
</dbReference>
<reference evidence="6" key="1">
    <citation type="submission" date="2015-02" db="EMBL/GenBank/DDBJ databases">
        <title>Draft Genome of Frankia sp. CpI1-S.</title>
        <authorList>
            <person name="Oshone R.T."/>
            <person name="Ngom M."/>
            <person name="Ghodhbane-Gtari F."/>
            <person name="Gtari M."/>
            <person name="Morris K."/>
            <person name="Thomas K."/>
            <person name="Sen A."/>
            <person name="Tisa L.S."/>
        </authorList>
    </citation>
    <scope>NUCLEOTIDE SEQUENCE [LARGE SCALE GENOMIC DNA]</scope>
    <source>
        <strain evidence="6">CpI1-S</strain>
    </source>
</reference>
<comment type="similarity">
    <text evidence="1">Belongs to the class IV-like SAM-binding methyltransferase superfamily. RNA methyltransferase TrmH family.</text>
</comment>
<dbReference type="InterPro" id="IPR013123">
    <property type="entry name" value="SpoU_subst-bd"/>
</dbReference>
<name>A0A0D8BBM0_9ACTN</name>
<evidence type="ECO:0000256" key="2">
    <source>
        <dbReference type="ARBA" id="ARBA00022603"/>
    </source>
</evidence>
<dbReference type="GO" id="GO:0005737">
    <property type="term" value="C:cytoplasm"/>
    <property type="evidence" value="ECO:0007669"/>
    <property type="project" value="UniProtKB-ARBA"/>
</dbReference>
<dbReference type="InterPro" id="IPR001537">
    <property type="entry name" value="SpoU_MeTrfase"/>
</dbReference>
<dbReference type="CDD" id="cd18095">
    <property type="entry name" value="SpoU-like_rRNA-MTase"/>
    <property type="match status" value="1"/>
</dbReference>
<dbReference type="GO" id="GO:0008173">
    <property type="term" value="F:RNA methyltransferase activity"/>
    <property type="evidence" value="ECO:0007669"/>
    <property type="project" value="InterPro"/>
</dbReference>
<evidence type="ECO:0000313" key="5">
    <source>
        <dbReference type="EMBL" id="KJE21334.1"/>
    </source>
</evidence>
<evidence type="ECO:0000313" key="6">
    <source>
        <dbReference type="Proteomes" id="UP000032545"/>
    </source>
</evidence>
<dbReference type="AlphaFoldDB" id="A0A0D8BBM0"/>
<dbReference type="OrthoDB" id="9794400at2"/>
<dbReference type="Gene3D" id="3.40.1280.10">
    <property type="match status" value="1"/>
</dbReference>
<dbReference type="GO" id="GO:0006396">
    <property type="term" value="P:RNA processing"/>
    <property type="evidence" value="ECO:0007669"/>
    <property type="project" value="InterPro"/>
</dbReference>
<dbReference type="RefSeq" id="WP_044886912.1">
    <property type="nucleotide sequence ID" value="NZ_JYFN01000039.1"/>
</dbReference>
<dbReference type="EMBL" id="JYFN01000039">
    <property type="protein sequence ID" value="KJE21334.1"/>
    <property type="molecule type" value="Genomic_DNA"/>
</dbReference>
<accession>A0A0D8BBM0</accession>
<dbReference type="PANTHER" id="PTHR43191">
    <property type="entry name" value="RRNA METHYLTRANSFERASE 3"/>
    <property type="match status" value="1"/>
</dbReference>
<proteinExistence type="inferred from homology"/>
<dbReference type="InterPro" id="IPR029028">
    <property type="entry name" value="Alpha/beta_knot_MTases"/>
</dbReference>
<dbReference type="SUPFAM" id="SSF55315">
    <property type="entry name" value="L30e-like"/>
    <property type="match status" value="1"/>
</dbReference>
<evidence type="ECO:0000256" key="1">
    <source>
        <dbReference type="ARBA" id="ARBA00007228"/>
    </source>
</evidence>
<dbReference type="InterPro" id="IPR029026">
    <property type="entry name" value="tRNA_m1G_MTases_N"/>
</dbReference>
<keyword evidence="6" id="KW-1185">Reference proteome</keyword>
<dbReference type="Pfam" id="PF22435">
    <property type="entry name" value="MRM3-like_sub_bind"/>
    <property type="match status" value="1"/>
</dbReference>
<reference evidence="5 6" key="2">
    <citation type="journal article" date="2016" name="Genome Announc.">
        <title>Permanent Draft Genome Sequences for Two Variants of Frankia sp. Strain CpI1, the First Frankia Strain Isolated from Root Nodules of Comptonia peregrina.</title>
        <authorList>
            <person name="Oshone R."/>
            <person name="Hurst S.G.IV."/>
            <person name="Abebe-Akele F."/>
            <person name="Simpson S."/>
            <person name="Morris K."/>
            <person name="Thomas W.K."/>
            <person name="Tisa L.S."/>
        </authorList>
    </citation>
    <scope>NUCLEOTIDE SEQUENCE [LARGE SCALE GENOMIC DNA]</scope>
    <source>
        <strain evidence="6">CpI1-S</strain>
    </source>
</reference>
<dbReference type="SMART" id="SM00967">
    <property type="entry name" value="SpoU_sub_bind"/>
    <property type="match status" value="1"/>
</dbReference>
<dbReference type="GO" id="GO:0032259">
    <property type="term" value="P:methylation"/>
    <property type="evidence" value="ECO:0007669"/>
    <property type="project" value="UniProtKB-KW"/>
</dbReference>
<dbReference type="PATRIC" id="fig|1502723.3.peg.4113"/>
<dbReference type="InterPro" id="IPR029064">
    <property type="entry name" value="Ribosomal_eL30-like_sf"/>
</dbReference>
<dbReference type="Proteomes" id="UP000032545">
    <property type="component" value="Unassembled WGS sequence"/>
</dbReference>
<sequence>MPAARVLPPPDRGPVAGLRSARVGAARRLRRPAERREQGRFLVEGAQAVGAAVAAGGLLEVFVGVSAAGRHDDLLRAAAVPVRLVTDEAAAALSETVTPQGLVAVAALPGHRLVDLAAPRLVAVCVGANDPGNAGTVIRSADAAGADAVVFTGGGVDPFGGKCVRSSAGSHFHLPVIVEPTLADVVAGLRARGCRIVATSGSARRDLDTAVDAGELDGPTAWLFGNEAHGLDPAGLAAADAALRVPVYGQAESLNLAVASALCLYASARAQRTGRSGTDGTGGGGRRW</sequence>